<comment type="caution">
    <text evidence="1">The sequence shown here is derived from an EMBL/GenBank/DDBJ whole genome shotgun (WGS) entry which is preliminary data.</text>
</comment>
<evidence type="ECO:0008006" key="3">
    <source>
        <dbReference type="Google" id="ProtNLM"/>
    </source>
</evidence>
<evidence type="ECO:0000313" key="2">
    <source>
        <dbReference type="Proteomes" id="UP001597391"/>
    </source>
</evidence>
<dbReference type="EMBL" id="JBHUOP010000002">
    <property type="protein sequence ID" value="MFD2839730.1"/>
    <property type="molecule type" value="Genomic_DNA"/>
</dbReference>
<proteinExistence type="predicted"/>
<keyword evidence="2" id="KW-1185">Reference proteome</keyword>
<dbReference type="Proteomes" id="UP001597391">
    <property type="component" value="Unassembled WGS sequence"/>
</dbReference>
<reference evidence="2" key="1">
    <citation type="journal article" date="2019" name="Int. J. Syst. Evol. Microbiol.">
        <title>The Global Catalogue of Microorganisms (GCM) 10K type strain sequencing project: providing services to taxonomists for standard genome sequencing and annotation.</title>
        <authorList>
            <consortium name="The Broad Institute Genomics Platform"/>
            <consortium name="The Broad Institute Genome Sequencing Center for Infectious Disease"/>
            <person name="Wu L."/>
            <person name="Ma J."/>
        </authorList>
    </citation>
    <scope>NUCLEOTIDE SEQUENCE [LARGE SCALE GENOMIC DNA]</scope>
    <source>
        <strain evidence="2">KCTC 33576</strain>
    </source>
</reference>
<dbReference type="RefSeq" id="WP_377465277.1">
    <property type="nucleotide sequence ID" value="NZ_JBHUOP010000002.1"/>
</dbReference>
<gene>
    <name evidence="1" type="ORF">ACFSYH_04000</name>
</gene>
<accession>A0ABW5XCN5</accession>
<sequence length="210" mass="23154">MLDNVVVLRALVDQALDGKNSWQNAAELAHCAQVGEKNTYKALQHPTAIGAIRRHPRGGFDVTDTERLLMLFAARRTLKEAKITSFHKALSVLKDAPVYAIGGSRAAAFHLTGSEAPTEHAMAILYVPEGYNLKSLPTSTNTRVSGSHNALIITSKPRDFEAWRNGYTSKAQTFSDLFAQPSPQARAFQHALWNEWFNSTAPIEPPRTTK</sequence>
<name>A0ABW5XCN5_9MICO</name>
<protein>
    <recommendedName>
        <fullName evidence="3">HTH HARE-type domain-containing protein</fullName>
    </recommendedName>
</protein>
<organism evidence="1 2">
    <name type="scientific">Populibacterium corticicola</name>
    <dbReference type="NCBI Taxonomy" id="1812826"/>
    <lineage>
        <taxon>Bacteria</taxon>
        <taxon>Bacillati</taxon>
        <taxon>Actinomycetota</taxon>
        <taxon>Actinomycetes</taxon>
        <taxon>Micrococcales</taxon>
        <taxon>Jonesiaceae</taxon>
        <taxon>Populibacterium</taxon>
    </lineage>
</organism>
<evidence type="ECO:0000313" key="1">
    <source>
        <dbReference type="EMBL" id="MFD2839730.1"/>
    </source>
</evidence>